<dbReference type="Pfam" id="PF00001">
    <property type="entry name" value="7tm_1"/>
    <property type="match status" value="1"/>
</dbReference>
<evidence type="ECO:0000256" key="4">
    <source>
        <dbReference type="ARBA" id="ARBA00022989"/>
    </source>
</evidence>
<evidence type="ECO:0000256" key="6">
    <source>
        <dbReference type="ARBA" id="ARBA00023136"/>
    </source>
</evidence>
<dbReference type="InParanoid" id="A0A6P7X142"/>
<evidence type="ECO:0000256" key="9">
    <source>
        <dbReference type="ARBA" id="ARBA00061394"/>
    </source>
</evidence>
<dbReference type="PRINTS" id="PR00237">
    <property type="entry name" value="GPCRRHODOPSN"/>
</dbReference>
<dbReference type="RefSeq" id="XP_030047091.1">
    <property type="nucleotide sequence ID" value="XM_030191231.1"/>
</dbReference>
<dbReference type="InterPro" id="IPR017452">
    <property type="entry name" value="GPCR_Rhodpsn_7TM"/>
</dbReference>
<evidence type="ECO:0000256" key="7">
    <source>
        <dbReference type="ARBA" id="ARBA00023170"/>
    </source>
</evidence>
<dbReference type="AlphaFoldDB" id="A0A6P7X142"/>
<keyword evidence="2" id="KW-1003">Cell membrane</keyword>
<protein>
    <submittedName>
        <fullName evidence="13">Mas-related G-protein coupled receptor member H-like</fullName>
    </submittedName>
</protein>
<comment type="similarity">
    <text evidence="9">Belongs to the G-protein coupled receptor 1 family. Mas subfamily.</text>
</comment>
<dbReference type="GO" id="GO:0004930">
    <property type="term" value="F:G protein-coupled receptor activity"/>
    <property type="evidence" value="ECO:0007669"/>
    <property type="project" value="UniProtKB-KW"/>
</dbReference>
<proteinExistence type="inferred from homology"/>
<dbReference type="SUPFAM" id="SSF81321">
    <property type="entry name" value="Family A G protein-coupled receptor-like"/>
    <property type="match status" value="1"/>
</dbReference>
<keyword evidence="4 10" id="KW-1133">Transmembrane helix</keyword>
<feature type="domain" description="G-protein coupled receptors family 1 profile" evidence="11">
    <location>
        <begin position="73"/>
        <end position="311"/>
    </location>
</feature>
<dbReference type="Gene3D" id="1.20.1070.10">
    <property type="entry name" value="Rhodopsin 7-helix transmembrane proteins"/>
    <property type="match status" value="1"/>
</dbReference>
<feature type="transmembrane region" description="Helical" evidence="10">
    <location>
        <begin position="93"/>
        <end position="117"/>
    </location>
</feature>
<feature type="transmembrane region" description="Helical" evidence="10">
    <location>
        <begin position="218"/>
        <end position="241"/>
    </location>
</feature>
<keyword evidence="7" id="KW-0675">Receptor</keyword>
<dbReference type="GeneID" id="115461432"/>
<sequence>MFSLTFLTGQRQGKRTLPEVTPAMEEMTTAPSNVTQVEVFNVTNGPRLTVPRKDIILGLSFTCLLIAFCGLLGNSIVIWFLGFRIPKNKFTVYILNLAIADFLFLMTVWAFLVYILYTKFIYQIPNEQNKIIHKFMWILNETGFNAGIYLLMAVSIERCLCALYPFWFRCRRPKYQSTIVCILLWALSFLVVGLEQFICKGVEYPKPGSEPCTTVYFVTSTLFVAVVLFMILSSLILIVTIQKISVQCQPSRFYIAIIASVVIFLISVVPERLLGLLIYFQLVPSYSFMYYFFYVIFLSSSFNCAANPFIYFLVGSLRRWKFSGSFSEALQRVFNDETET</sequence>
<keyword evidence="12" id="KW-1185">Reference proteome</keyword>
<dbReference type="Proteomes" id="UP000515156">
    <property type="component" value="Chromosome 1"/>
</dbReference>
<keyword evidence="8" id="KW-0807">Transducer</keyword>
<dbReference type="InterPro" id="IPR000276">
    <property type="entry name" value="GPCR_Rhodpsn"/>
</dbReference>
<keyword evidence="3 10" id="KW-0812">Transmembrane</keyword>
<reference evidence="13" key="1">
    <citation type="submission" date="2025-08" db="UniProtKB">
        <authorList>
            <consortium name="RefSeq"/>
        </authorList>
    </citation>
    <scope>IDENTIFICATION</scope>
</reference>
<organism evidence="12 13">
    <name type="scientific">Microcaecilia unicolor</name>
    <dbReference type="NCBI Taxonomy" id="1415580"/>
    <lineage>
        <taxon>Eukaryota</taxon>
        <taxon>Metazoa</taxon>
        <taxon>Chordata</taxon>
        <taxon>Craniata</taxon>
        <taxon>Vertebrata</taxon>
        <taxon>Euteleostomi</taxon>
        <taxon>Amphibia</taxon>
        <taxon>Gymnophiona</taxon>
        <taxon>Siphonopidae</taxon>
        <taxon>Microcaecilia</taxon>
    </lineage>
</organism>
<dbReference type="FunFam" id="1.20.1070.10:FF:000193">
    <property type="entry name" value="Mas-related G-protein coupled receptor member E"/>
    <property type="match status" value="1"/>
</dbReference>
<dbReference type="PANTHER" id="PTHR11334">
    <property type="entry name" value="MAS-RELATED G-PROTEIN COUPLED RECEPTOR"/>
    <property type="match status" value="1"/>
</dbReference>
<dbReference type="PROSITE" id="PS50262">
    <property type="entry name" value="G_PROTEIN_RECEP_F1_2"/>
    <property type="match status" value="1"/>
</dbReference>
<evidence type="ECO:0000313" key="13">
    <source>
        <dbReference type="RefSeq" id="XP_030047091.1"/>
    </source>
</evidence>
<dbReference type="GO" id="GO:0005886">
    <property type="term" value="C:plasma membrane"/>
    <property type="evidence" value="ECO:0007669"/>
    <property type="project" value="UniProtKB-SubCell"/>
</dbReference>
<evidence type="ECO:0000259" key="11">
    <source>
        <dbReference type="PROSITE" id="PS50262"/>
    </source>
</evidence>
<keyword evidence="5" id="KW-0297">G-protein coupled receptor</keyword>
<feature type="transmembrane region" description="Helical" evidence="10">
    <location>
        <begin position="253"/>
        <end position="282"/>
    </location>
</feature>
<evidence type="ECO:0000256" key="3">
    <source>
        <dbReference type="ARBA" id="ARBA00022692"/>
    </source>
</evidence>
<feature type="transmembrane region" description="Helical" evidence="10">
    <location>
        <begin position="288"/>
        <end position="314"/>
    </location>
</feature>
<feature type="transmembrane region" description="Helical" evidence="10">
    <location>
        <begin position="146"/>
        <end position="167"/>
    </location>
</feature>
<dbReference type="OrthoDB" id="6091802at2759"/>
<evidence type="ECO:0000256" key="2">
    <source>
        <dbReference type="ARBA" id="ARBA00022475"/>
    </source>
</evidence>
<name>A0A6P7X142_9AMPH</name>
<evidence type="ECO:0000256" key="1">
    <source>
        <dbReference type="ARBA" id="ARBA00004651"/>
    </source>
</evidence>
<dbReference type="InterPro" id="IPR026234">
    <property type="entry name" value="MRGPCRFAMILY"/>
</dbReference>
<evidence type="ECO:0000256" key="5">
    <source>
        <dbReference type="ARBA" id="ARBA00023040"/>
    </source>
</evidence>
<evidence type="ECO:0000256" key="8">
    <source>
        <dbReference type="ARBA" id="ARBA00023224"/>
    </source>
</evidence>
<comment type="subcellular location">
    <subcellularLocation>
        <location evidence="1">Cell membrane</location>
        <topology evidence="1">Multi-pass membrane protein</topology>
    </subcellularLocation>
</comment>
<evidence type="ECO:0000256" key="10">
    <source>
        <dbReference type="SAM" id="Phobius"/>
    </source>
</evidence>
<feature type="transmembrane region" description="Helical" evidence="10">
    <location>
        <begin position="179"/>
        <end position="198"/>
    </location>
</feature>
<dbReference type="KEGG" id="muo:115461432"/>
<dbReference type="PANTHER" id="PTHR11334:SF29">
    <property type="entry name" value="MAS-RELATED G-PROTEIN COUPLED RECEPTOR MEMBER X2"/>
    <property type="match status" value="1"/>
</dbReference>
<evidence type="ECO:0000313" key="12">
    <source>
        <dbReference type="Proteomes" id="UP000515156"/>
    </source>
</evidence>
<keyword evidence="6 10" id="KW-0472">Membrane</keyword>
<feature type="transmembrane region" description="Helical" evidence="10">
    <location>
        <begin position="55"/>
        <end position="81"/>
    </location>
</feature>
<dbReference type="PRINTS" id="PR02108">
    <property type="entry name" value="MRGPCRFAMILY"/>
</dbReference>
<accession>A0A6P7X142</accession>
<gene>
    <name evidence="13" type="primary">LOC115461432</name>
</gene>